<keyword evidence="2" id="KW-1185">Reference proteome</keyword>
<sequence length="204" mass="23633">MNSYKHQTLNQPTLSITNCQQLHTTTKYHWARQGHKSTRMNENVNGLNSNAPRTLEEIREQTRMRERTNLLKRSFDEQEQTLLNIYEVSFYVRHILFGIYRRVRVYISPITVGGLSEKVTYPFPSTIPDTFLVKVTTGPMQFSEDVFKSLDTTVPPYKRPFTVSTSLGTETRTSCFCPEVPVAPALEVVQEWASNQHTVKMQRQ</sequence>
<feature type="non-terminal residue" evidence="1">
    <location>
        <position position="1"/>
    </location>
</feature>
<evidence type="ECO:0000313" key="1">
    <source>
        <dbReference type="EMBL" id="KAJ3831254.1"/>
    </source>
</evidence>
<proteinExistence type="predicted"/>
<organism evidence="1 2">
    <name type="scientific">Lentinula raphanica</name>
    <dbReference type="NCBI Taxonomy" id="153919"/>
    <lineage>
        <taxon>Eukaryota</taxon>
        <taxon>Fungi</taxon>
        <taxon>Dikarya</taxon>
        <taxon>Basidiomycota</taxon>
        <taxon>Agaricomycotina</taxon>
        <taxon>Agaricomycetes</taxon>
        <taxon>Agaricomycetidae</taxon>
        <taxon>Agaricales</taxon>
        <taxon>Marasmiineae</taxon>
        <taxon>Omphalotaceae</taxon>
        <taxon>Lentinula</taxon>
    </lineage>
</organism>
<evidence type="ECO:0000313" key="2">
    <source>
        <dbReference type="Proteomes" id="UP001163846"/>
    </source>
</evidence>
<dbReference type="EMBL" id="MU807647">
    <property type="protein sequence ID" value="KAJ3831254.1"/>
    <property type="molecule type" value="Genomic_DNA"/>
</dbReference>
<protein>
    <submittedName>
        <fullName evidence="1">Uncharacterized protein</fullName>
    </submittedName>
</protein>
<dbReference type="AlphaFoldDB" id="A0AA38U2L8"/>
<name>A0AA38U2L8_9AGAR</name>
<gene>
    <name evidence="1" type="ORF">F5878DRAFT_647800</name>
</gene>
<dbReference type="Proteomes" id="UP001163846">
    <property type="component" value="Unassembled WGS sequence"/>
</dbReference>
<accession>A0AA38U2L8</accession>
<comment type="caution">
    <text evidence="1">The sequence shown here is derived from an EMBL/GenBank/DDBJ whole genome shotgun (WGS) entry which is preliminary data.</text>
</comment>
<reference evidence="1" key="1">
    <citation type="submission" date="2022-08" db="EMBL/GenBank/DDBJ databases">
        <authorList>
            <consortium name="DOE Joint Genome Institute"/>
            <person name="Min B."/>
            <person name="Riley R."/>
            <person name="Sierra-Patev S."/>
            <person name="Naranjo-Ortiz M."/>
            <person name="Looney B."/>
            <person name="Konkel Z."/>
            <person name="Slot J.C."/>
            <person name="Sakamoto Y."/>
            <person name="Steenwyk J.L."/>
            <person name="Rokas A."/>
            <person name="Carro J."/>
            <person name="Camarero S."/>
            <person name="Ferreira P."/>
            <person name="Molpeceres G."/>
            <person name="Ruiz-Duenas F.J."/>
            <person name="Serrano A."/>
            <person name="Henrissat B."/>
            <person name="Drula E."/>
            <person name="Hughes K.W."/>
            <person name="Mata J.L."/>
            <person name="Ishikawa N.K."/>
            <person name="Vargas-Isla R."/>
            <person name="Ushijima S."/>
            <person name="Smith C.A."/>
            <person name="Ahrendt S."/>
            <person name="Andreopoulos W."/>
            <person name="He G."/>
            <person name="Labutti K."/>
            <person name="Lipzen A."/>
            <person name="Ng V."/>
            <person name="Sandor L."/>
            <person name="Barry K."/>
            <person name="Martinez A.T."/>
            <person name="Xiao Y."/>
            <person name="Gibbons J.G."/>
            <person name="Terashima K."/>
            <person name="Hibbett D.S."/>
            <person name="Grigoriev I.V."/>
        </authorList>
    </citation>
    <scope>NUCLEOTIDE SEQUENCE</scope>
    <source>
        <strain evidence="1">TFB9207</strain>
    </source>
</reference>